<proteinExistence type="predicted"/>
<keyword evidence="1" id="KW-0472">Membrane</keyword>
<keyword evidence="1" id="KW-0812">Transmembrane</keyword>
<dbReference type="AlphaFoldDB" id="F0EWL2"/>
<dbReference type="Proteomes" id="UP000004088">
    <property type="component" value="Unassembled WGS sequence"/>
</dbReference>
<evidence type="ECO:0000313" key="3">
    <source>
        <dbReference type="Proteomes" id="UP000004088"/>
    </source>
</evidence>
<keyword evidence="3" id="KW-1185">Reference proteome</keyword>
<feature type="transmembrane region" description="Helical" evidence="1">
    <location>
        <begin position="6"/>
        <end position="29"/>
    </location>
</feature>
<dbReference type="STRING" id="888741.HMPREF9098_0505"/>
<dbReference type="EMBL" id="AEWV01000006">
    <property type="protein sequence ID" value="EGC18356.1"/>
    <property type="molecule type" value="Genomic_DNA"/>
</dbReference>
<evidence type="ECO:0000313" key="2">
    <source>
        <dbReference type="EMBL" id="EGC18356.1"/>
    </source>
</evidence>
<gene>
    <name evidence="2" type="ORF">HMPREF9098_0505</name>
</gene>
<comment type="caution">
    <text evidence="2">The sequence shown here is derived from an EMBL/GenBank/DDBJ whole genome shotgun (WGS) entry which is preliminary data.</text>
</comment>
<keyword evidence="1" id="KW-1133">Transmembrane helix</keyword>
<evidence type="ECO:0000256" key="1">
    <source>
        <dbReference type="SAM" id="Phobius"/>
    </source>
</evidence>
<organism evidence="2 3">
    <name type="scientific">Kingella denitrificans ATCC 33394</name>
    <dbReference type="NCBI Taxonomy" id="888741"/>
    <lineage>
        <taxon>Bacteria</taxon>
        <taxon>Pseudomonadati</taxon>
        <taxon>Pseudomonadota</taxon>
        <taxon>Betaproteobacteria</taxon>
        <taxon>Neisseriales</taxon>
        <taxon>Neisseriaceae</taxon>
        <taxon>Kingella</taxon>
    </lineage>
</organism>
<name>F0EWL2_9NEIS</name>
<dbReference type="RefSeq" id="WP_003781572.1">
    <property type="nucleotide sequence ID" value="NZ_GL870929.1"/>
</dbReference>
<reference evidence="2 3" key="1">
    <citation type="submission" date="2011-01" db="EMBL/GenBank/DDBJ databases">
        <authorList>
            <person name="Muzny D."/>
            <person name="Qin X."/>
            <person name="Deng J."/>
            <person name="Jiang H."/>
            <person name="Liu Y."/>
            <person name="Qu J."/>
            <person name="Song X.-Z."/>
            <person name="Zhang L."/>
            <person name="Thornton R."/>
            <person name="Coyle M."/>
            <person name="Francisco L."/>
            <person name="Jackson L."/>
            <person name="Javaid M."/>
            <person name="Korchina V."/>
            <person name="Kovar C."/>
            <person name="Mata R."/>
            <person name="Mathew T."/>
            <person name="Ngo R."/>
            <person name="Nguyen L."/>
            <person name="Nguyen N."/>
            <person name="Okwuonu G."/>
            <person name="Ongeri F."/>
            <person name="Pham C."/>
            <person name="Simmons D."/>
            <person name="Wilczek-Boney K."/>
            <person name="Hale W."/>
            <person name="Jakkamsetti A."/>
            <person name="Pham P."/>
            <person name="Ruth R."/>
            <person name="San Lucas F."/>
            <person name="Warren J."/>
            <person name="Zhang J."/>
            <person name="Zhao Z."/>
            <person name="Zhou C."/>
            <person name="Zhu D."/>
            <person name="Lee S."/>
            <person name="Bess C."/>
            <person name="Blankenburg K."/>
            <person name="Forbes L."/>
            <person name="Fu Q."/>
            <person name="Gubbala S."/>
            <person name="Hirani K."/>
            <person name="Jayaseelan J.C."/>
            <person name="Lara F."/>
            <person name="Munidasa M."/>
            <person name="Palculict T."/>
            <person name="Patil S."/>
            <person name="Pu L.-L."/>
            <person name="Saada N."/>
            <person name="Tang L."/>
            <person name="Weissenberger G."/>
            <person name="Zhu Y."/>
            <person name="Hemphill L."/>
            <person name="Shang Y."/>
            <person name="Youmans B."/>
            <person name="Ayvaz T."/>
            <person name="Ross M."/>
            <person name="Santibanez J."/>
            <person name="Aqrawi P."/>
            <person name="Gross S."/>
            <person name="Joshi V."/>
            <person name="Fowler G."/>
            <person name="Nazareth L."/>
            <person name="Reid J."/>
            <person name="Worley K."/>
            <person name="Petrosino J."/>
            <person name="Highlander S."/>
            <person name="Gibbs R."/>
        </authorList>
    </citation>
    <scope>NUCLEOTIDE SEQUENCE [LARGE SCALE GENOMIC DNA]</scope>
    <source>
        <strain evidence="2 3">ATCC 33394</strain>
    </source>
</reference>
<sequence>MKGIHILFSILFLFWLFVFCLIIYIYIFAPESTREDEKRRAIARLSLKHNEQNRSFNPIAEPIRPTSFQLKSTGFKEVQESYIKGFGYRIKVIDNKGYCYYISSKYNYLQSWVSAAYDAKDNPYGQVTNILKLEYVYAQIQEPSGLAPFNLVNKVEEQYKLLTQGSKIDRCNRAPLVSLISIKFRLNNVPYEFQASHQEMQKLSQHTIYIF</sequence>
<dbReference type="HOGENOM" id="CLU_1303522_0_0_4"/>
<protein>
    <submittedName>
        <fullName evidence="2">Uncharacterized protein</fullName>
    </submittedName>
</protein>
<accession>F0EWL2</accession>